<accession>A0A1M5H2D3</accession>
<evidence type="ECO:0000313" key="2">
    <source>
        <dbReference type="Proteomes" id="UP000186132"/>
    </source>
</evidence>
<sequence>MIGVVGGSGGVGASCFAAVLALVAAPAMLVDLDCAGGGIDVVLGVEQRPGARWSGLQVAGGRLDPADLAGGLPRAGGASVLAADLATLDADAVLQVVAAAVSLGPVVLDLPRADTRARAAALVVCDLVVLLARADVAGLVAAHAAAAALADVRVGLVVRRGEVSPREAAALVGVPLLGVLPSLRPGRFALDPGRPPRPASRVAAGVLAGVAAA</sequence>
<dbReference type="EMBL" id="FQVU01000002">
    <property type="protein sequence ID" value="SHG10026.1"/>
    <property type="molecule type" value="Genomic_DNA"/>
</dbReference>
<dbReference type="AlphaFoldDB" id="A0A1M5H2D3"/>
<dbReference type="InterPro" id="IPR027417">
    <property type="entry name" value="P-loop_NTPase"/>
</dbReference>
<gene>
    <name evidence="1" type="ORF">SAMN05443575_1370</name>
</gene>
<name>A0A1M5H2D3_9ACTN</name>
<dbReference type="SUPFAM" id="SSF52540">
    <property type="entry name" value="P-loop containing nucleoside triphosphate hydrolases"/>
    <property type="match status" value="1"/>
</dbReference>
<reference evidence="1 2" key="1">
    <citation type="submission" date="2016-11" db="EMBL/GenBank/DDBJ databases">
        <authorList>
            <person name="Jaros S."/>
            <person name="Januszkiewicz K."/>
            <person name="Wedrychowicz H."/>
        </authorList>
    </citation>
    <scope>NUCLEOTIDE SEQUENCE [LARGE SCALE GENOMIC DNA]</scope>
    <source>
        <strain evidence="1 2">DSM 45627</strain>
    </source>
</reference>
<keyword evidence="2" id="KW-1185">Reference proteome</keyword>
<evidence type="ECO:0000313" key="1">
    <source>
        <dbReference type="EMBL" id="SHG10026.1"/>
    </source>
</evidence>
<keyword evidence="1" id="KW-0969">Cilium</keyword>
<protein>
    <submittedName>
        <fullName evidence="1">MinD-like ATPase involved in chromosome partitioning or flagellar assembly</fullName>
    </submittedName>
</protein>
<keyword evidence="1" id="KW-0966">Cell projection</keyword>
<keyword evidence="1" id="KW-0282">Flagellum</keyword>
<proteinExistence type="predicted"/>
<organism evidence="1 2">
    <name type="scientific">Jatrophihabitans endophyticus</name>
    <dbReference type="NCBI Taxonomy" id="1206085"/>
    <lineage>
        <taxon>Bacteria</taxon>
        <taxon>Bacillati</taxon>
        <taxon>Actinomycetota</taxon>
        <taxon>Actinomycetes</taxon>
        <taxon>Jatrophihabitantales</taxon>
        <taxon>Jatrophihabitantaceae</taxon>
        <taxon>Jatrophihabitans</taxon>
    </lineage>
</organism>
<dbReference type="Proteomes" id="UP000186132">
    <property type="component" value="Unassembled WGS sequence"/>
</dbReference>
<dbReference type="Gene3D" id="3.40.50.300">
    <property type="entry name" value="P-loop containing nucleotide triphosphate hydrolases"/>
    <property type="match status" value="1"/>
</dbReference>
<dbReference type="STRING" id="1206085.SAMN05443575_1370"/>